<keyword evidence="5 7" id="KW-1133">Transmembrane helix</keyword>
<dbReference type="PANTHER" id="PTHR30506:SF3">
    <property type="entry name" value="UPF0126 INNER MEMBRANE PROTEIN YADS-RELATED"/>
    <property type="match status" value="1"/>
</dbReference>
<dbReference type="Proteomes" id="UP001176468">
    <property type="component" value="Unassembled WGS sequence"/>
</dbReference>
<sequence>MPHLPHLPHLLHWQFGSILPWLDLLGIAIFAITGALAATRRGDVVTAAFFALVTGVGGGSVRDLLIGAPVFWMHDPYVALVCLVMAVLVWVTPGRWWQGSALAWLDAVGLAAYAVFGAAKALDFEIPAVPAALMGVITACVGGIIRDVLAGQPSILLRAELYVTVAGVAAGLFVALVTGGVPQTVAAGIAAVTGFALRAAAIRWGIALPYRGER</sequence>
<evidence type="ECO:0000313" key="10">
    <source>
        <dbReference type="Proteomes" id="UP001176468"/>
    </source>
</evidence>
<evidence type="ECO:0000256" key="5">
    <source>
        <dbReference type="ARBA" id="ARBA00022989"/>
    </source>
</evidence>
<dbReference type="EMBL" id="JAUQSZ010000009">
    <property type="protein sequence ID" value="MDO7843281.1"/>
    <property type="molecule type" value="Genomic_DNA"/>
</dbReference>
<keyword evidence="4 7" id="KW-0812">Transmembrane</keyword>
<evidence type="ECO:0000256" key="3">
    <source>
        <dbReference type="ARBA" id="ARBA00022475"/>
    </source>
</evidence>
<keyword evidence="10" id="KW-1185">Reference proteome</keyword>
<name>A0ABT9A0C6_9SPHN</name>
<dbReference type="PANTHER" id="PTHR30506">
    <property type="entry name" value="INNER MEMBRANE PROTEIN"/>
    <property type="match status" value="1"/>
</dbReference>
<accession>A0ABT9A0C6</accession>
<feature type="domain" description="Glycine transporter" evidence="8">
    <location>
        <begin position="104"/>
        <end position="176"/>
    </location>
</feature>
<evidence type="ECO:0000256" key="6">
    <source>
        <dbReference type="ARBA" id="ARBA00023136"/>
    </source>
</evidence>
<evidence type="ECO:0000256" key="2">
    <source>
        <dbReference type="ARBA" id="ARBA00008193"/>
    </source>
</evidence>
<organism evidence="9 10">
    <name type="scientific">Sphingomonas immobilis</name>
    <dbReference type="NCBI Taxonomy" id="3063997"/>
    <lineage>
        <taxon>Bacteria</taxon>
        <taxon>Pseudomonadati</taxon>
        <taxon>Pseudomonadota</taxon>
        <taxon>Alphaproteobacteria</taxon>
        <taxon>Sphingomonadales</taxon>
        <taxon>Sphingomonadaceae</taxon>
        <taxon>Sphingomonas</taxon>
    </lineage>
</organism>
<comment type="similarity">
    <text evidence="2">Belongs to the UPF0126 family.</text>
</comment>
<gene>
    <name evidence="9" type="ORF">Q5H94_13175</name>
</gene>
<dbReference type="RefSeq" id="WP_304561739.1">
    <property type="nucleotide sequence ID" value="NZ_JAUQSZ010000009.1"/>
</dbReference>
<evidence type="ECO:0000256" key="4">
    <source>
        <dbReference type="ARBA" id="ARBA00022692"/>
    </source>
</evidence>
<protein>
    <submittedName>
        <fullName evidence="9">Trimeric intracellular cation channel family protein</fullName>
    </submittedName>
</protein>
<evidence type="ECO:0000256" key="1">
    <source>
        <dbReference type="ARBA" id="ARBA00004651"/>
    </source>
</evidence>
<keyword evidence="3" id="KW-1003">Cell membrane</keyword>
<feature type="transmembrane region" description="Helical" evidence="7">
    <location>
        <begin position="18"/>
        <end position="37"/>
    </location>
</feature>
<feature type="transmembrane region" description="Helical" evidence="7">
    <location>
        <begin position="185"/>
        <end position="206"/>
    </location>
</feature>
<dbReference type="InterPro" id="IPR005115">
    <property type="entry name" value="Gly_transporter"/>
</dbReference>
<feature type="domain" description="Glycine transporter" evidence="8">
    <location>
        <begin position="21"/>
        <end position="91"/>
    </location>
</feature>
<feature type="transmembrane region" description="Helical" evidence="7">
    <location>
        <begin position="161"/>
        <end position="179"/>
    </location>
</feature>
<dbReference type="Pfam" id="PF03458">
    <property type="entry name" value="Gly_transporter"/>
    <property type="match status" value="2"/>
</dbReference>
<feature type="transmembrane region" description="Helical" evidence="7">
    <location>
        <begin position="44"/>
        <end position="65"/>
    </location>
</feature>
<comment type="caution">
    <text evidence="9">The sequence shown here is derived from an EMBL/GenBank/DDBJ whole genome shotgun (WGS) entry which is preliminary data.</text>
</comment>
<proteinExistence type="inferred from homology"/>
<evidence type="ECO:0000313" key="9">
    <source>
        <dbReference type="EMBL" id="MDO7843281.1"/>
    </source>
</evidence>
<keyword evidence="6 7" id="KW-0472">Membrane</keyword>
<evidence type="ECO:0000259" key="8">
    <source>
        <dbReference type="Pfam" id="PF03458"/>
    </source>
</evidence>
<feature type="transmembrane region" description="Helical" evidence="7">
    <location>
        <begin position="71"/>
        <end position="91"/>
    </location>
</feature>
<reference evidence="9" key="1">
    <citation type="submission" date="2023-07" db="EMBL/GenBank/DDBJ databases">
        <authorList>
            <person name="Kim M.K."/>
        </authorList>
    </citation>
    <scope>NUCLEOTIDE SEQUENCE</scope>
    <source>
        <strain evidence="9">CA1-15</strain>
    </source>
</reference>
<feature type="transmembrane region" description="Helical" evidence="7">
    <location>
        <begin position="103"/>
        <end position="122"/>
    </location>
</feature>
<evidence type="ECO:0000256" key="7">
    <source>
        <dbReference type="SAM" id="Phobius"/>
    </source>
</evidence>
<feature type="transmembrane region" description="Helical" evidence="7">
    <location>
        <begin position="128"/>
        <end position="149"/>
    </location>
</feature>
<comment type="subcellular location">
    <subcellularLocation>
        <location evidence="1">Cell membrane</location>
        <topology evidence="1">Multi-pass membrane protein</topology>
    </subcellularLocation>
</comment>